<dbReference type="NCBIfam" id="TIGR01510">
    <property type="entry name" value="coaD_prev_kdtB"/>
    <property type="match status" value="1"/>
</dbReference>
<evidence type="ECO:0000256" key="4">
    <source>
        <dbReference type="ARBA" id="ARBA00022741"/>
    </source>
</evidence>
<dbReference type="GO" id="GO:0005737">
    <property type="term" value="C:cytoplasm"/>
    <property type="evidence" value="ECO:0007669"/>
    <property type="project" value="UniProtKB-SubCell"/>
</dbReference>
<dbReference type="PANTHER" id="PTHR21342">
    <property type="entry name" value="PHOSPHOPANTETHEINE ADENYLYLTRANSFERASE"/>
    <property type="match status" value="1"/>
</dbReference>
<keyword evidence="5 9" id="KW-0067">ATP-binding</keyword>
<feature type="binding site" evidence="9">
    <location>
        <position position="18"/>
    </location>
    <ligand>
        <name>ATP</name>
        <dbReference type="ChEBI" id="CHEBI:30616"/>
    </ligand>
</feature>
<accession>A0A1H9L1G3</accession>
<organism evidence="11 12">
    <name type="scientific">Rosenbergiella nectarea</name>
    <dbReference type="NCBI Taxonomy" id="988801"/>
    <lineage>
        <taxon>Bacteria</taxon>
        <taxon>Pseudomonadati</taxon>
        <taxon>Pseudomonadota</taxon>
        <taxon>Gammaproteobacteria</taxon>
        <taxon>Enterobacterales</taxon>
        <taxon>Erwiniaceae</taxon>
        <taxon>Rosenbergiella</taxon>
    </lineage>
</organism>
<feature type="binding site" evidence="9">
    <location>
        <begin position="124"/>
        <end position="130"/>
    </location>
    <ligand>
        <name>ATP</name>
        <dbReference type="ChEBI" id="CHEBI:30616"/>
    </ligand>
</feature>
<evidence type="ECO:0000256" key="8">
    <source>
        <dbReference type="ARBA" id="ARBA00029346"/>
    </source>
</evidence>
<dbReference type="CDD" id="cd02163">
    <property type="entry name" value="PPAT"/>
    <property type="match status" value="1"/>
</dbReference>
<comment type="pathway">
    <text evidence="9">Cofactor biosynthesis; coenzyme A biosynthesis; CoA from (R)-pantothenate: step 4/5.</text>
</comment>
<keyword evidence="1 9" id="KW-0963">Cytoplasm</keyword>
<keyword evidence="2 9" id="KW-0808">Transferase</keyword>
<keyword evidence="6 9" id="KW-0460">Magnesium</keyword>
<proteinExistence type="inferred from homology"/>
<evidence type="ECO:0000256" key="9">
    <source>
        <dbReference type="HAMAP-Rule" id="MF_00151"/>
    </source>
</evidence>
<dbReference type="NCBIfam" id="TIGR00125">
    <property type="entry name" value="cyt_tran_rel"/>
    <property type="match status" value="1"/>
</dbReference>
<keyword evidence="12" id="KW-1185">Reference proteome</keyword>
<evidence type="ECO:0000256" key="7">
    <source>
        <dbReference type="ARBA" id="ARBA00022993"/>
    </source>
</evidence>
<evidence type="ECO:0000256" key="6">
    <source>
        <dbReference type="ARBA" id="ARBA00022842"/>
    </source>
</evidence>
<sequence>MSVIAIYPGTFDPLTLGHLDIIQRSAVLFERLIVAIASNPSKKPLFSLEERVAMAKQATASLPNVDVIGFNSLLAQLAEQHRATVLIRGVRSVSDFDYERQLAQANQQLNPQLDTIFMAPNEQYAFLSSTIVKEVARHQGNIGCFVTTEIQHAVVAKFPAS</sequence>
<feature type="binding site" evidence="9">
    <location>
        <position position="10"/>
    </location>
    <ligand>
        <name>substrate</name>
    </ligand>
</feature>
<dbReference type="EMBL" id="FOGC01000010">
    <property type="protein sequence ID" value="SER05302.1"/>
    <property type="molecule type" value="Genomic_DNA"/>
</dbReference>
<comment type="similarity">
    <text evidence="9">Belongs to the bacterial CoaD family.</text>
</comment>
<dbReference type="GO" id="GO:0005524">
    <property type="term" value="F:ATP binding"/>
    <property type="evidence" value="ECO:0007669"/>
    <property type="project" value="UniProtKB-KW"/>
</dbReference>
<dbReference type="InterPro" id="IPR014729">
    <property type="entry name" value="Rossmann-like_a/b/a_fold"/>
</dbReference>
<feature type="binding site" evidence="9">
    <location>
        <begin position="10"/>
        <end position="11"/>
    </location>
    <ligand>
        <name>ATP</name>
        <dbReference type="ChEBI" id="CHEBI:30616"/>
    </ligand>
</feature>
<dbReference type="EC" id="2.7.7.3" evidence="9"/>
<dbReference type="HAMAP" id="MF_00151">
    <property type="entry name" value="PPAT_bact"/>
    <property type="match status" value="1"/>
</dbReference>
<evidence type="ECO:0000313" key="12">
    <source>
        <dbReference type="Proteomes" id="UP000242515"/>
    </source>
</evidence>
<feature type="binding site" evidence="9">
    <location>
        <position position="74"/>
    </location>
    <ligand>
        <name>substrate</name>
    </ligand>
</feature>
<evidence type="ECO:0000256" key="2">
    <source>
        <dbReference type="ARBA" id="ARBA00022679"/>
    </source>
</evidence>
<dbReference type="RefSeq" id="WP_092677338.1">
    <property type="nucleotide sequence ID" value="NZ_FOGC01000010.1"/>
</dbReference>
<dbReference type="Pfam" id="PF01467">
    <property type="entry name" value="CTP_transf_like"/>
    <property type="match status" value="1"/>
</dbReference>
<feature type="binding site" evidence="9">
    <location>
        <begin position="89"/>
        <end position="91"/>
    </location>
    <ligand>
        <name>ATP</name>
        <dbReference type="ChEBI" id="CHEBI:30616"/>
    </ligand>
</feature>
<keyword evidence="7 9" id="KW-0173">Coenzyme A biosynthesis</keyword>
<feature type="site" description="Transition state stabilizer" evidence="9">
    <location>
        <position position="18"/>
    </location>
</feature>
<comment type="catalytic activity">
    <reaction evidence="8 9">
        <text>(R)-4'-phosphopantetheine + ATP + H(+) = 3'-dephospho-CoA + diphosphate</text>
        <dbReference type="Rhea" id="RHEA:19801"/>
        <dbReference type="ChEBI" id="CHEBI:15378"/>
        <dbReference type="ChEBI" id="CHEBI:30616"/>
        <dbReference type="ChEBI" id="CHEBI:33019"/>
        <dbReference type="ChEBI" id="CHEBI:57328"/>
        <dbReference type="ChEBI" id="CHEBI:61723"/>
        <dbReference type="EC" id="2.7.7.3"/>
    </reaction>
</comment>
<dbReference type="PANTHER" id="PTHR21342:SF1">
    <property type="entry name" value="PHOSPHOPANTETHEINE ADENYLYLTRANSFERASE"/>
    <property type="match status" value="1"/>
</dbReference>
<dbReference type="SUPFAM" id="SSF52374">
    <property type="entry name" value="Nucleotidylyl transferase"/>
    <property type="match status" value="1"/>
</dbReference>
<feature type="domain" description="Cytidyltransferase-like" evidence="10">
    <location>
        <begin position="6"/>
        <end position="134"/>
    </location>
</feature>
<dbReference type="OrthoDB" id="9806661at2"/>
<dbReference type="UniPathway" id="UPA00241">
    <property type="reaction ID" value="UER00355"/>
</dbReference>
<evidence type="ECO:0000256" key="1">
    <source>
        <dbReference type="ARBA" id="ARBA00022490"/>
    </source>
</evidence>
<comment type="subcellular location">
    <subcellularLocation>
        <location evidence="9">Cytoplasm</location>
    </subcellularLocation>
</comment>
<evidence type="ECO:0000256" key="5">
    <source>
        <dbReference type="ARBA" id="ARBA00022840"/>
    </source>
</evidence>
<comment type="cofactor">
    <cofactor evidence="9">
        <name>Mg(2+)</name>
        <dbReference type="ChEBI" id="CHEBI:18420"/>
    </cofactor>
</comment>
<dbReference type="STRING" id="988801.SAMN05216522_110131"/>
<dbReference type="Proteomes" id="UP000242515">
    <property type="component" value="Unassembled WGS sequence"/>
</dbReference>
<dbReference type="InterPro" id="IPR004821">
    <property type="entry name" value="Cyt_trans-like"/>
</dbReference>
<evidence type="ECO:0000313" key="11">
    <source>
        <dbReference type="EMBL" id="SER05302.1"/>
    </source>
</evidence>
<dbReference type="InterPro" id="IPR001980">
    <property type="entry name" value="PPAT"/>
</dbReference>
<comment type="function">
    <text evidence="9">Reversibly transfers an adenylyl group from ATP to 4'-phosphopantetheine, yielding dephospho-CoA (dPCoA) and pyrophosphate.</text>
</comment>
<dbReference type="Gene3D" id="3.40.50.620">
    <property type="entry name" value="HUPs"/>
    <property type="match status" value="1"/>
</dbReference>
<keyword evidence="4 9" id="KW-0547">Nucleotide-binding</keyword>
<dbReference type="PRINTS" id="PR01020">
    <property type="entry name" value="LPSBIOSNTHSS"/>
</dbReference>
<evidence type="ECO:0000259" key="10">
    <source>
        <dbReference type="Pfam" id="PF01467"/>
    </source>
</evidence>
<reference evidence="12" key="1">
    <citation type="submission" date="2016-10" db="EMBL/GenBank/DDBJ databases">
        <authorList>
            <person name="Varghese N."/>
            <person name="Submissions S."/>
        </authorList>
    </citation>
    <scope>NUCLEOTIDE SEQUENCE [LARGE SCALE GENOMIC DNA]</scope>
    <source>
        <strain evidence="12">8N4</strain>
    </source>
</reference>
<feature type="binding site" evidence="9">
    <location>
        <position position="42"/>
    </location>
    <ligand>
        <name>substrate</name>
    </ligand>
</feature>
<feature type="binding site" evidence="9">
    <location>
        <position position="88"/>
    </location>
    <ligand>
        <name>substrate</name>
    </ligand>
</feature>
<protein>
    <recommendedName>
        <fullName evidence="9">Phosphopantetheine adenylyltransferase</fullName>
        <ecNumber evidence="9">2.7.7.3</ecNumber>
    </recommendedName>
    <alternativeName>
        <fullName evidence="9">Dephospho-CoA pyrophosphorylase</fullName>
    </alternativeName>
    <alternativeName>
        <fullName evidence="9">Pantetheine-phosphate adenylyltransferase</fullName>
        <shortName evidence="9">PPAT</shortName>
    </alternativeName>
</protein>
<feature type="binding site" evidence="9">
    <location>
        <position position="99"/>
    </location>
    <ligand>
        <name>ATP</name>
        <dbReference type="ChEBI" id="CHEBI:30616"/>
    </ligand>
</feature>
<evidence type="ECO:0000256" key="3">
    <source>
        <dbReference type="ARBA" id="ARBA00022695"/>
    </source>
</evidence>
<dbReference type="AlphaFoldDB" id="A0A1H9L1G3"/>
<dbReference type="GO" id="GO:0004595">
    <property type="term" value="F:pantetheine-phosphate adenylyltransferase activity"/>
    <property type="evidence" value="ECO:0007669"/>
    <property type="project" value="UniProtKB-UniRule"/>
</dbReference>
<name>A0A1H9L1G3_9GAMM</name>
<gene>
    <name evidence="9" type="primary">coaD</name>
    <name evidence="11" type="ORF">SAMN05216522_110131</name>
</gene>
<comment type="subunit">
    <text evidence="9">Homohexamer.</text>
</comment>
<keyword evidence="3 9" id="KW-0548">Nucleotidyltransferase</keyword>
<dbReference type="GO" id="GO:0015937">
    <property type="term" value="P:coenzyme A biosynthetic process"/>
    <property type="evidence" value="ECO:0007669"/>
    <property type="project" value="UniProtKB-UniRule"/>
</dbReference>